<evidence type="ECO:0008006" key="3">
    <source>
        <dbReference type="Google" id="ProtNLM"/>
    </source>
</evidence>
<dbReference type="EMBL" id="JACGWM010001910">
    <property type="protein sequence ID" value="KAL0285855.1"/>
    <property type="molecule type" value="Genomic_DNA"/>
</dbReference>
<keyword evidence="1" id="KW-0732">Signal</keyword>
<evidence type="ECO:0000313" key="2">
    <source>
        <dbReference type="EMBL" id="KAL0285855.1"/>
    </source>
</evidence>
<name>A0AAW2IUS9_9LAMI</name>
<gene>
    <name evidence="2" type="ORF">Scaly_2806700</name>
</gene>
<comment type="caution">
    <text evidence="2">The sequence shown here is derived from an EMBL/GenBank/DDBJ whole genome shotgun (WGS) entry which is preliminary data.</text>
</comment>
<dbReference type="CDD" id="cd09272">
    <property type="entry name" value="RNase_HI_RT_Ty1"/>
    <property type="match status" value="1"/>
</dbReference>
<accession>A0AAW2IUS9</accession>
<evidence type="ECO:0000256" key="1">
    <source>
        <dbReference type="SAM" id="SignalP"/>
    </source>
</evidence>
<proteinExistence type="predicted"/>
<dbReference type="AlphaFoldDB" id="A0AAW2IUS9"/>
<feature type="signal peptide" evidence="1">
    <location>
        <begin position="1"/>
        <end position="24"/>
    </location>
</feature>
<sequence>MAAASCKLTWVTFLLRDLLVPINALVPFYCDKRAALHITKNPVFHERTKHIKIDCHIVQDKFREGLIQPLHVSSNFKLANIFAKALTSSLFLSLRSKLGLVSLSPTPPCKGMIKLQLQQLNHQIQQSEADFCSRLCTVEITLL</sequence>
<dbReference type="PANTHER" id="PTHR11439:SF470">
    <property type="entry name" value="CYSTEINE-RICH RLK (RECEPTOR-LIKE PROTEIN KINASE) 8"/>
    <property type="match status" value="1"/>
</dbReference>
<reference evidence="2" key="1">
    <citation type="submission" date="2020-06" db="EMBL/GenBank/DDBJ databases">
        <authorList>
            <person name="Li T."/>
            <person name="Hu X."/>
            <person name="Zhang T."/>
            <person name="Song X."/>
            <person name="Zhang H."/>
            <person name="Dai N."/>
            <person name="Sheng W."/>
            <person name="Hou X."/>
            <person name="Wei L."/>
        </authorList>
    </citation>
    <scope>NUCLEOTIDE SEQUENCE</scope>
    <source>
        <strain evidence="2">KEN8</strain>
        <tissue evidence="2">Leaf</tissue>
    </source>
</reference>
<dbReference type="PANTHER" id="PTHR11439">
    <property type="entry name" value="GAG-POL-RELATED RETROTRANSPOSON"/>
    <property type="match status" value="1"/>
</dbReference>
<reference evidence="2" key="2">
    <citation type="journal article" date="2024" name="Plant">
        <title>Genomic evolution and insights into agronomic trait innovations of Sesamum species.</title>
        <authorList>
            <person name="Miao H."/>
            <person name="Wang L."/>
            <person name="Qu L."/>
            <person name="Liu H."/>
            <person name="Sun Y."/>
            <person name="Le M."/>
            <person name="Wang Q."/>
            <person name="Wei S."/>
            <person name="Zheng Y."/>
            <person name="Lin W."/>
            <person name="Duan Y."/>
            <person name="Cao H."/>
            <person name="Xiong S."/>
            <person name="Wang X."/>
            <person name="Wei L."/>
            <person name="Li C."/>
            <person name="Ma Q."/>
            <person name="Ju M."/>
            <person name="Zhao R."/>
            <person name="Li G."/>
            <person name="Mu C."/>
            <person name="Tian Q."/>
            <person name="Mei H."/>
            <person name="Zhang T."/>
            <person name="Gao T."/>
            <person name="Zhang H."/>
        </authorList>
    </citation>
    <scope>NUCLEOTIDE SEQUENCE</scope>
    <source>
        <strain evidence="2">KEN8</strain>
    </source>
</reference>
<organism evidence="2">
    <name type="scientific">Sesamum calycinum</name>
    <dbReference type="NCBI Taxonomy" id="2727403"/>
    <lineage>
        <taxon>Eukaryota</taxon>
        <taxon>Viridiplantae</taxon>
        <taxon>Streptophyta</taxon>
        <taxon>Embryophyta</taxon>
        <taxon>Tracheophyta</taxon>
        <taxon>Spermatophyta</taxon>
        <taxon>Magnoliopsida</taxon>
        <taxon>eudicotyledons</taxon>
        <taxon>Gunneridae</taxon>
        <taxon>Pentapetalae</taxon>
        <taxon>asterids</taxon>
        <taxon>lamiids</taxon>
        <taxon>Lamiales</taxon>
        <taxon>Pedaliaceae</taxon>
        <taxon>Sesamum</taxon>
    </lineage>
</organism>
<feature type="chain" id="PRO_5043744176" description="Copia protein" evidence="1">
    <location>
        <begin position="25"/>
        <end position="143"/>
    </location>
</feature>
<protein>
    <recommendedName>
        <fullName evidence="3">Copia protein</fullName>
    </recommendedName>
</protein>